<evidence type="ECO:0000313" key="13">
    <source>
        <dbReference type="Proteomes" id="UP000469421"/>
    </source>
</evidence>
<dbReference type="InterPro" id="IPR022792">
    <property type="entry name" value="T2SS_protein-GspN"/>
</dbReference>
<dbReference type="EMBL" id="WIRE01000001">
    <property type="protein sequence ID" value="MQX53699.1"/>
    <property type="molecule type" value="Genomic_DNA"/>
</dbReference>
<evidence type="ECO:0000256" key="9">
    <source>
        <dbReference type="ARBA" id="ARBA00023136"/>
    </source>
</evidence>
<dbReference type="RefSeq" id="WP_153501064.1">
    <property type="nucleotide sequence ID" value="NZ_WIRE01000001.1"/>
</dbReference>
<comment type="subcellular location">
    <subcellularLocation>
        <location evidence="1">Cell inner membrane</location>
    </subcellularLocation>
</comment>
<keyword evidence="5" id="KW-1003">Cell membrane</keyword>
<organism evidence="12 13">
    <name type="scientific">Alcanivorax sediminis</name>
    <dbReference type="NCBI Taxonomy" id="2663008"/>
    <lineage>
        <taxon>Bacteria</taxon>
        <taxon>Pseudomonadati</taxon>
        <taxon>Pseudomonadota</taxon>
        <taxon>Gammaproteobacteria</taxon>
        <taxon>Oceanospirillales</taxon>
        <taxon>Alcanivoracaceae</taxon>
        <taxon>Alcanivorax</taxon>
    </lineage>
</organism>
<dbReference type="GO" id="GO:0005886">
    <property type="term" value="C:plasma membrane"/>
    <property type="evidence" value="ECO:0007669"/>
    <property type="project" value="UniProtKB-SubCell"/>
</dbReference>
<comment type="caution">
    <text evidence="12">The sequence shown here is derived from an EMBL/GenBank/DDBJ whole genome shotgun (WGS) entry which is preliminary data.</text>
</comment>
<feature type="transmembrane region" description="Helical" evidence="11">
    <location>
        <begin position="7"/>
        <end position="35"/>
    </location>
</feature>
<keyword evidence="8" id="KW-0653">Protein transport</keyword>
<name>A0A6N7LTA1_9GAMM</name>
<proteinExistence type="inferred from homology"/>
<dbReference type="Proteomes" id="UP000469421">
    <property type="component" value="Unassembled WGS sequence"/>
</dbReference>
<dbReference type="Pfam" id="PF01203">
    <property type="entry name" value="T2SSN"/>
    <property type="match status" value="1"/>
</dbReference>
<keyword evidence="11" id="KW-1133">Transmembrane helix</keyword>
<reference evidence="12 13" key="1">
    <citation type="submission" date="2019-10" db="EMBL/GenBank/DDBJ databases">
        <title>Alcanivorax sp.PA15-N-34 draft genome sequence.</title>
        <authorList>
            <person name="Liao X."/>
            <person name="Shao Z."/>
        </authorList>
    </citation>
    <scope>NUCLEOTIDE SEQUENCE [LARGE SCALE GENOMIC DNA]</scope>
    <source>
        <strain evidence="12 13">PA15-N-34</strain>
    </source>
</reference>
<evidence type="ECO:0000256" key="10">
    <source>
        <dbReference type="ARBA" id="ARBA00030772"/>
    </source>
</evidence>
<gene>
    <name evidence="12" type="ORF">GFN93_10590</name>
</gene>
<evidence type="ECO:0000313" key="12">
    <source>
        <dbReference type="EMBL" id="MQX53699.1"/>
    </source>
</evidence>
<dbReference type="GO" id="GO:0015628">
    <property type="term" value="P:protein secretion by the type II secretion system"/>
    <property type="evidence" value="ECO:0007669"/>
    <property type="project" value="InterPro"/>
</dbReference>
<evidence type="ECO:0000256" key="2">
    <source>
        <dbReference type="ARBA" id="ARBA00007208"/>
    </source>
</evidence>
<comment type="similarity">
    <text evidence="2">Belongs to the GSP N family.</text>
</comment>
<keyword evidence="13" id="KW-1185">Reference proteome</keyword>
<evidence type="ECO:0000256" key="4">
    <source>
        <dbReference type="ARBA" id="ARBA00022448"/>
    </source>
</evidence>
<dbReference type="AlphaFoldDB" id="A0A6N7LTA1"/>
<keyword evidence="4" id="KW-0813">Transport</keyword>
<accession>A0A6N7LTA1</accession>
<evidence type="ECO:0000256" key="3">
    <source>
        <dbReference type="ARBA" id="ARBA00021563"/>
    </source>
</evidence>
<evidence type="ECO:0000256" key="11">
    <source>
        <dbReference type="SAM" id="Phobius"/>
    </source>
</evidence>
<evidence type="ECO:0000256" key="8">
    <source>
        <dbReference type="ARBA" id="ARBA00022927"/>
    </source>
</evidence>
<evidence type="ECO:0000256" key="7">
    <source>
        <dbReference type="ARBA" id="ARBA00022692"/>
    </source>
</evidence>
<protein>
    <recommendedName>
        <fullName evidence="3">Type II secretion system protein N</fullName>
    </recommendedName>
    <alternativeName>
        <fullName evidence="10">General secretion pathway protein N</fullName>
    </alternativeName>
</protein>
<evidence type="ECO:0000256" key="5">
    <source>
        <dbReference type="ARBA" id="ARBA00022475"/>
    </source>
</evidence>
<keyword evidence="9 11" id="KW-0472">Membrane</keyword>
<sequence>MTSLKHGIYLGLVFMTSFLVFFIVLTPAGIVTAYLSSADKDSSPRPELYGLWWHGKGVFDIENQKLSIRWELDWQGLVPGLSLVIGSGDVEASGWVGADWGEWRLADWEARLPAEVINSFLPQGKASGMMAITLDELHLANNTITAASGLIRFDGGQVSLGEGMELTVPPIHGTLAMDKDSPVLAVSGPEEQPLATARLSGKTLSLQVFRAFPLLLEMSEGGDASEVVFSTQHDIDLSGGYAG</sequence>
<keyword evidence="7 11" id="KW-0812">Transmembrane</keyword>
<evidence type="ECO:0000256" key="1">
    <source>
        <dbReference type="ARBA" id="ARBA00004533"/>
    </source>
</evidence>
<keyword evidence="6" id="KW-0997">Cell inner membrane</keyword>
<evidence type="ECO:0000256" key="6">
    <source>
        <dbReference type="ARBA" id="ARBA00022519"/>
    </source>
</evidence>
<dbReference type="GO" id="GO:0015627">
    <property type="term" value="C:type II protein secretion system complex"/>
    <property type="evidence" value="ECO:0007669"/>
    <property type="project" value="InterPro"/>
</dbReference>